<feature type="region of interest" description="Disordered" evidence="1">
    <location>
        <begin position="30"/>
        <end position="119"/>
    </location>
</feature>
<feature type="compositionally biased region" description="Polar residues" evidence="1">
    <location>
        <begin position="30"/>
        <end position="67"/>
    </location>
</feature>
<dbReference type="EMBL" id="CAICTM010000430">
    <property type="protein sequence ID" value="CAB9510330.1"/>
    <property type="molecule type" value="Genomic_DNA"/>
</dbReference>
<evidence type="ECO:0000256" key="1">
    <source>
        <dbReference type="SAM" id="MobiDB-lite"/>
    </source>
</evidence>
<name>A0A9N8DXV6_9STRA</name>
<sequence length="119" mass="13407">MEDEEPVYTHGGEGVSPLVVSFNNTHARIQKKNQTGHDMTMTSPVVDNTTEIQGSSSTMTDESNGSRPIQEHNNKSDNNSHGQFQWHSQKRKFTTENPQQDHKTFEQQPARNALISMPV</sequence>
<proteinExistence type="predicted"/>
<keyword evidence="3" id="KW-1185">Reference proteome</keyword>
<evidence type="ECO:0000313" key="2">
    <source>
        <dbReference type="EMBL" id="CAB9510330.1"/>
    </source>
</evidence>
<evidence type="ECO:0000313" key="3">
    <source>
        <dbReference type="Proteomes" id="UP001153069"/>
    </source>
</evidence>
<comment type="caution">
    <text evidence="2">The sequence shown here is derived from an EMBL/GenBank/DDBJ whole genome shotgun (WGS) entry which is preliminary data.</text>
</comment>
<protein>
    <submittedName>
        <fullName evidence="2">Uncharacterized protein</fullName>
    </submittedName>
</protein>
<gene>
    <name evidence="2" type="ORF">SEMRO_431_G141540.1</name>
</gene>
<feature type="compositionally biased region" description="Polar residues" evidence="1">
    <location>
        <begin position="76"/>
        <end position="87"/>
    </location>
</feature>
<dbReference type="AlphaFoldDB" id="A0A9N8DXV6"/>
<accession>A0A9N8DXV6</accession>
<dbReference type="Proteomes" id="UP001153069">
    <property type="component" value="Unassembled WGS sequence"/>
</dbReference>
<reference evidence="2" key="1">
    <citation type="submission" date="2020-06" db="EMBL/GenBank/DDBJ databases">
        <authorList>
            <consortium name="Plant Systems Biology data submission"/>
        </authorList>
    </citation>
    <scope>NUCLEOTIDE SEQUENCE</scope>
    <source>
        <strain evidence="2">D6</strain>
    </source>
</reference>
<organism evidence="2 3">
    <name type="scientific">Seminavis robusta</name>
    <dbReference type="NCBI Taxonomy" id="568900"/>
    <lineage>
        <taxon>Eukaryota</taxon>
        <taxon>Sar</taxon>
        <taxon>Stramenopiles</taxon>
        <taxon>Ochrophyta</taxon>
        <taxon>Bacillariophyta</taxon>
        <taxon>Bacillariophyceae</taxon>
        <taxon>Bacillariophycidae</taxon>
        <taxon>Naviculales</taxon>
        <taxon>Naviculaceae</taxon>
        <taxon>Seminavis</taxon>
    </lineage>
</organism>